<dbReference type="InterPro" id="IPR021133">
    <property type="entry name" value="HEAT_type_2"/>
</dbReference>
<dbReference type="Proteomes" id="UP001241110">
    <property type="component" value="Unassembled WGS sequence"/>
</dbReference>
<dbReference type="RefSeq" id="WP_313977459.1">
    <property type="nucleotide sequence ID" value="NZ_JASJOS010000004.1"/>
</dbReference>
<dbReference type="Gene3D" id="1.25.40.290">
    <property type="entry name" value="ARM repeat domains"/>
    <property type="match status" value="1"/>
</dbReference>
<proteinExistence type="predicted"/>
<dbReference type="SUPFAM" id="SSF48371">
    <property type="entry name" value="ARM repeat"/>
    <property type="match status" value="1"/>
</dbReference>
<dbReference type="AlphaFoldDB" id="A0AAE3QQ14"/>
<reference evidence="1" key="1">
    <citation type="submission" date="2023-05" db="EMBL/GenBank/DDBJ databases">
        <authorList>
            <person name="Zhang X."/>
        </authorList>
    </citation>
    <scope>NUCLEOTIDE SEQUENCE</scope>
    <source>
        <strain evidence="1">YF14B1</strain>
    </source>
</reference>
<accession>A0AAE3QQ14</accession>
<name>A0AAE3QQ14_9BACT</name>
<comment type="caution">
    <text evidence="1">The sequence shown here is derived from an EMBL/GenBank/DDBJ whole genome shotgun (WGS) entry which is preliminary data.</text>
</comment>
<dbReference type="EMBL" id="JASJOS010000004">
    <property type="protein sequence ID" value="MDJ1480623.1"/>
    <property type="molecule type" value="Genomic_DNA"/>
</dbReference>
<protein>
    <submittedName>
        <fullName evidence="1">DNA alkylation repair protein</fullName>
    </submittedName>
</protein>
<organism evidence="1 2">
    <name type="scientific">Xanthocytophaga flava</name>
    <dbReference type="NCBI Taxonomy" id="3048013"/>
    <lineage>
        <taxon>Bacteria</taxon>
        <taxon>Pseudomonadati</taxon>
        <taxon>Bacteroidota</taxon>
        <taxon>Cytophagia</taxon>
        <taxon>Cytophagales</taxon>
        <taxon>Rhodocytophagaceae</taxon>
        <taxon>Xanthocytophaga</taxon>
    </lineage>
</organism>
<evidence type="ECO:0000313" key="1">
    <source>
        <dbReference type="EMBL" id="MDJ1480623.1"/>
    </source>
</evidence>
<dbReference type="InterPro" id="IPR016024">
    <property type="entry name" value="ARM-type_fold"/>
</dbReference>
<dbReference type="PROSITE" id="PS50077">
    <property type="entry name" value="HEAT_REPEAT"/>
    <property type="match status" value="1"/>
</dbReference>
<evidence type="ECO:0000313" key="2">
    <source>
        <dbReference type="Proteomes" id="UP001241110"/>
    </source>
</evidence>
<sequence>MSLIKDIYTPAFYNRFADVVTPVIPFFERDTFVKMILTESFTNMEWKERMLHTTKVFHHFLPEAFPEAAPLLLKTVDALLEQGWGEDGLAFVFLPEYVALYGLDDLAVAIPVLERLTQFVSCEFAVRPFLLKYGNDMIREMTKWSLHPNHKVRRLASEGSRPRLPWGLAIPALKKDPLPILPLLENLKDDPSEWVRRSVANNLNDIAKDNPAVVLEIAHKWKGHSKETDAIIKHGCRTLLKQGHTEVLSYYGLQSSFISVKGFEIRTTEVKMGDTLEFAMVVTNTHTQSQIVRLEYGIYYLKANGSLNRKVFKISEREYKAGESVTVVKRHSFRPITTRVFYAGVHQASVIINGVEMAISSFNLV</sequence>
<gene>
    <name evidence="1" type="ORF">QNI16_09015</name>
</gene>